<evidence type="ECO:0000313" key="2">
    <source>
        <dbReference type="Proteomes" id="UP000008068"/>
    </source>
</evidence>
<evidence type="ECO:0000313" key="1">
    <source>
        <dbReference type="EMBL" id="EGT35131.1"/>
    </source>
</evidence>
<dbReference type="EMBL" id="GL379919">
    <property type="protein sequence ID" value="EGT35131.1"/>
    <property type="molecule type" value="Genomic_DNA"/>
</dbReference>
<proteinExistence type="predicted"/>
<dbReference type="InParanoid" id="G0NP87"/>
<protein>
    <submittedName>
        <fullName evidence="1">Uncharacterized protein</fullName>
    </submittedName>
</protein>
<dbReference type="Proteomes" id="UP000008068">
    <property type="component" value="Unassembled WGS sequence"/>
</dbReference>
<name>G0NP87_CAEBE</name>
<gene>
    <name evidence="1" type="ORF">CAEBREN_25823</name>
</gene>
<dbReference type="HOGENOM" id="CLU_2266079_0_0_1"/>
<sequence>MSIYSYSHSISEERRFFITGVSIPTTKEIHAFEQVSRQWREDLELMMGADYKKSDCHKFLNGECDFKEYFKCTTRYLEGLAKCTEDEIQKFKMIKPYFEETCL</sequence>
<accession>G0NP87</accession>
<dbReference type="AlphaFoldDB" id="G0NP87"/>
<keyword evidence="2" id="KW-1185">Reference proteome</keyword>
<reference evidence="2" key="1">
    <citation type="submission" date="2011-07" db="EMBL/GenBank/DDBJ databases">
        <authorList>
            <consortium name="Caenorhabditis brenneri Sequencing and Analysis Consortium"/>
            <person name="Wilson R.K."/>
        </authorList>
    </citation>
    <scope>NUCLEOTIDE SEQUENCE [LARGE SCALE GENOMIC DNA]</scope>
    <source>
        <strain evidence="2">PB2801</strain>
    </source>
</reference>
<organism evidence="2">
    <name type="scientific">Caenorhabditis brenneri</name>
    <name type="common">Nematode worm</name>
    <dbReference type="NCBI Taxonomy" id="135651"/>
    <lineage>
        <taxon>Eukaryota</taxon>
        <taxon>Metazoa</taxon>
        <taxon>Ecdysozoa</taxon>
        <taxon>Nematoda</taxon>
        <taxon>Chromadorea</taxon>
        <taxon>Rhabditida</taxon>
        <taxon>Rhabditina</taxon>
        <taxon>Rhabditomorpha</taxon>
        <taxon>Rhabditoidea</taxon>
        <taxon>Rhabditidae</taxon>
        <taxon>Peloderinae</taxon>
        <taxon>Caenorhabditis</taxon>
    </lineage>
</organism>